<gene>
    <name evidence="1" type="ORF">IWQ57_004262</name>
</gene>
<accession>A0ACC1JSZ5</accession>
<protein>
    <submittedName>
        <fullName evidence="1">Uncharacterized protein</fullName>
    </submittedName>
</protein>
<feature type="non-terminal residue" evidence="1">
    <location>
        <position position="1"/>
    </location>
</feature>
<dbReference type="EMBL" id="JANBUJ010001626">
    <property type="protein sequence ID" value="KAJ2766690.1"/>
    <property type="molecule type" value="Genomic_DNA"/>
</dbReference>
<evidence type="ECO:0000313" key="1">
    <source>
        <dbReference type="EMBL" id="KAJ2766690.1"/>
    </source>
</evidence>
<sequence length="609" mass="63650">STSSGFADTIGFSKRQCPADARVGAVAQAYLLTNKALPPSPRPTAPEPQQQDQKPLPIITGLAKSTADCRVVCSTAPDDRHAAAAVPARSAASAEAAPRPSSASGHIDGMQSDPPAAAMPFAPYSAADSGTGGLRASAAALRTLNSSIDSTMTTGDPRITSDYYESMDHIVPLTAAVNRLSQQNSLAEGSLPDALKRDSVAADLADGDDLVPSDTESDLVPLYRPHILAERDSRSGLGLDMATGGGGSATGGATPNTDAGDASASPPTGSPAEAGGAKPPAALAHGSRAPSLDSVTPSGRMRFSPNNPARLFASDQPQEASASPASAPAAPSDPAPDGDDEDDGAAEAAPPRPAFGSSDAEDNATLARAMGQYLYDLEGHYCEYYSGLALGRKAPATPRPADPEPARPEILRGVGVPALVDHAEWLGKREIFNALTLRYYIACYDFSGLRIDECLRRLCSHIFLRGESQVIDRLLVALAQRYIECNPDTRLLSADVAHAVTYSTLLLNTDLHIADIRSIDRMTRSRFVRNTIDTIAQFQCAVAPVAPPPEPAAEDAPLWSPPPQLPELDLSKQPIDSAHPRSGSFAADAEATHSAGPRAPETAQPWWAR</sequence>
<organism evidence="1 2">
    <name type="scientific">Coemansia nantahalensis</name>
    <dbReference type="NCBI Taxonomy" id="2789366"/>
    <lineage>
        <taxon>Eukaryota</taxon>
        <taxon>Fungi</taxon>
        <taxon>Fungi incertae sedis</taxon>
        <taxon>Zoopagomycota</taxon>
        <taxon>Kickxellomycotina</taxon>
        <taxon>Kickxellomycetes</taxon>
        <taxon>Kickxellales</taxon>
        <taxon>Kickxellaceae</taxon>
        <taxon>Coemansia</taxon>
    </lineage>
</organism>
<evidence type="ECO:0000313" key="2">
    <source>
        <dbReference type="Proteomes" id="UP001140234"/>
    </source>
</evidence>
<proteinExistence type="predicted"/>
<dbReference type="Proteomes" id="UP001140234">
    <property type="component" value="Unassembled WGS sequence"/>
</dbReference>
<comment type="caution">
    <text evidence="1">The sequence shown here is derived from an EMBL/GenBank/DDBJ whole genome shotgun (WGS) entry which is preliminary data.</text>
</comment>
<keyword evidence="2" id="KW-1185">Reference proteome</keyword>
<name>A0ACC1JSZ5_9FUNG</name>
<reference evidence="1" key="1">
    <citation type="submission" date="2022-07" db="EMBL/GenBank/DDBJ databases">
        <title>Phylogenomic reconstructions and comparative analyses of Kickxellomycotina fungi.</title>
        <authorList>
            <person name="Reynolds N.K."/>
            <person name="Stajich J.E."/>
            <person name="Barry K."/>
            <person name="Grigoriev I.V."/>
            <person name="Crous P."/>
            <person name="Smith M.E."/>
        </authorList>
    </citation>
    <scope>NUCLEOTIDE SEQUENCE</scope>
    <source>
        <strain evidence="1">CBS 109366</strain>
    </source>
</reference>